<keyword evidence="3" id="KW-1185">Reference proteome</keyword>
<dbReference type="EMBL" id="QAPF01000096">
    <property type="protein sequence ID" value="TEA17019.1"/>
    <property type="molecule type" value="Genomic_DNA"/>
</dbReference>
<sequence>MRSSTIAAIAAPLAARAVVAGQYDEWKFGNMFNLGPANSAITKATYTLVAPYIPCGTVVDDEKAQPWMSIWVGVSQSLTDQGTDLFQPLLNWAPNNAQEGCALRPTPSGVLLQALTLVVSVVVGTAGVQNAQEYVAIPSKSDVDFELVYDSSKGVSQKVWINGALVSQQTDKDNNGKPPTYIYSSNECYKGTCGTVAAYSWSNLTVTLAEADANFGKTLQLTGATSSGLKTSDNGKNWHAESIKINEDYFYADGSKKQC</sequence>
<gene>
    <name evidence="2" type="ORF">C8034_v000560</name>
</gene>
<evidence type="ECO:0000313" key="3">
    <source>
        <dbReference type="Proteomes" id="UP000295604"/>
    </source>
</evidence>
<name>A0A4R8TGR3_9PEZI</name>
<evidence type="ECO:0000313" key="2">
    <source>
        <dbReference type="EMBL" id="TEA17019.1"/>
    </source>
</evidence>
<organism evidence="2 3">
    <name type="scientific">Colletotrichum sidae</name>
    <dbReference type="NCBI Taxonomy" id="1347389"/>
    <lineage>
        <taxon>Eukaryota</taxon>
        <taxon>Fungi</taxon>
        <taxon>Dikarya</taxon>
        <taxon>Ascomycota</taxon>
        <taxon>Pezizomycotina</taxon>
        <taxon>Sordariomycetes</taxon>
        <taxon>Hypocreomycetidae</taxon>
        <taxon>Glomerellales</taxon>
        <taxon>Glomerellaceae</taxon>
        <taxon>Colletotrichum</taxon>
        <taxon>Colletotrichum orbiculare species complex</taxon>
    </lineage>
</organism>
<dbReference type="Proteomes" id="UP000295604">
    <property type="component" value="Unassembled WGS sequence"/>
</dbReference>
<proteinExistence type="predicted"/>
<reference evidence="2 3" key="1">
    <citation type="submission" date="2018-11" db="EMBL/GenBank/DDBJ databases">
        <title>Genome sequence and assembly of Colletotrichum sidae.</title>
        <authorList>
            <person name="Gan P."/>
            <person name="Shirasu K."/>
        </authorList>
    </citation>
    <scope>NUCLEOTIDE SEQUENCE [LARGE SCALE GENOMIC DNA]</scope>
    <source>
        <strain evidence="2 3">CBS 518.97</strain>
    </source>
</reference>
<dbReference type="AlphaFoldDB" id="A0A4R8TGR3"/>
<keyword evidence="1" id="KW-0732">Signal</keyword>
<evidence type="ECO:0000256" key="1">
    <source>
        <dbReference type="SAM" id="SignalP"/>
    </source>
</evidence>
<protein>
    <submittedName>
        <fullName evidence="2">Uncharacterized protein</fullName>
    </submittedName>
</protein>
<comment type="caution">
    <text evidence="2">The sequence shown here is derived from an EMBL/GenBank/DDBJ whole genome shotgun (WGS) entry which is preliminary data.</text>
</comment>
<feature type="signal peptide" evidence="1">
    <location>
        <begin position="1"/>
        <end position="21"/>
    </location>
</feature>
<feature type="chain" id="PRO_5020193787" evidence="1">
    <location>
        <begin position="22"/>
        <end position="259"/>
    </location>
</feature>
<accession>A0A4R8TGR3</accession>